<evidence type="ECO:0000313" key="3">
    <source>
        <dbReference type="Proteomes" id="UP000597617"/>
    </source>
</evidence>
<evidence type="ECO:0000313" key="2">
    <source>
        <dbReference type="EMBL" id="MBF9239960.1"/>
    </source>
</evidence>
<dbReference type="Proteomes" id="UP000597617">
    <property type="component" value="Unassembled WGS sequence"/>
</dbReference>
<dbReference type="EMBL" id="JADQDQ010000023">
    <property type="protein sequence ID" value="MBF9239960.1"/>
    <property type="molecule type" value="Genomic_DNA"/>
</dbReference>
<keyword evidence="1" id="KW-0472">Membrane</keyword>
<name>A0ABS0IQC9_9BACT</name>
<proteinExistence type="predicted"/>
<organism evidence="2 3">
    <name type="scientific">Hymenobacter jeongseonensis</name>
    <dbReference type="NCBI Taxonomy" id="2791027"/>
    <lineage>
        <taxon>Bacteria</taxon>
        <taxon>Pseudomonadati</taxon>
        <taxon>Bacteroidota</taxon>
        <taxon>Cytophagia</taxon>
        <taxon>Cytophagales</taxon>
        <taxon>Hymenobacteraceae</taxon>
        <taxon>Hymenobacter</taxon>
    </lineage>
</organism>
<feature type="transmembrane region" description="Helical" evidence="1">
    <location>
        <begin position="27"/>
        <end position="56"/>
    </location>
</feature>
<dbReference type="RefSeq" id="WP_196284309.1">
    <property type="nucleotide sequence ID" value="NZ_JADQDQ010000023.1"/>
</dbReference>
<evidence type="ECO:0000256" key="1">
    <source>
        <dbReference type="SAM" id="Phobius"/>
    </source>
</evidence>
<gene>
    <name evidence="2" type="ORF">I2I05_21390</name>
</gene>
<protein>
    <submittedName>
        <fullName evidence="2">Uncharacterized protein</fullName>
    </submittedName>
</protein>
<comment type="caution">
    <text evidence="2">The sequence shown here is derived from an EMBL/GenBank/DDBJ whole genome shotgun (WGS) entry which is preliminary data.</text>
</comment>
<sequence length="58" mass="6229">MFLLIAAVFFLATTGYAALVRGYRWMGLMLLLGACGLGAYLVLWAGWGALVLGLIYEG</sequence>
<keyword evidence="1" id="KW-1133">Transmembrane helix</keyword>
<keyword evidence="3" id="KW-1185">Reference proteome</keyword>
<keyword evidence="1" id="KW-0812">Transmembrane</keyword>
<reference evidence="2 3" key="1">
    <citation type="submission" date="2020-11" db="EMBL/GenBank/DDBJ databases">
        <authorList>
            <person name="Kim M.K."/>
        </authorList>
    </citation>
    <scope>NUCLEOTIDE SEQUENCE [LARGE SCALE GENOMIC DNA]</scope>
    <source>
        <strain evidence="2 3">BT683</strain>
    </source>
</reference>
<accession>A0ABS0IQC9</accession>